<dbReference type="SUPFAM" id="SSF109604">
    <property type="entry name" value="HD-domain/PDEase-like"/>
    <property type="match status" value="1"/>
</dbReference>
<dbReference type="RefSeq" id="WP_281762563.1">
    <property type="nucleotide sequence ID" value="NZ_AP026709.1"/>
</dbReference>
<dbReference type="CDD" id="cd00077">
    <property type="entry name" value="HDc"/>
    <property type="match status" value="1"/>
</dbReference>
<keyword evidence="3" id="KW-1185">Reference proteome</keyword>
<dbReference type="PROSITE" id="PS51832">
    <property type="entry name" value="HD_GYP"/>
    <property type="match status" value="1"/>
</dbReference>
<dbReference type="InterPro" id="IPR037522">
    <property type="entry name" value="HD_GYP_dom"/>
</dbReference>
<dbReference type="Proteomes" id="UP001317742">
    <property type="component" value="Chromosome"/>
</dbReference>
<reference evidence="2 3" key="1">
    <citation type="submission" date="2022-08" db="EMBL/GenBank/DDBJ databases">
        <title>Genome Sequence of the sulphate-reducing bacterium, Pseudodesulfovibrio sp. SYK.</title>
        <authorList>
            <person name="Kondo R."/>
            <person name="Kataoka T."/>
        </authorList>
    </citation>
    <scope>NUCLEOTIDE SEQUENCE [LARGE SCALE GENOMIC DNA]</scope>
    <source>
        <strain evidence="2 3">SYK</strain>
    </source>
</reference>
<dbReference type="Pfam" id="PF13487">
    <property type="entry name" value="HD_5"/>
    <property type="match status" value="1"/>
</dbReference>
<proteinExistence type="predicted"/>
<name>A0ABM8AYX2_9BACT</name>
<dbReference type="InterPro" id="IPR003607">
    <property type="entry name" value="HD/PDEase_dom"/>
</dbReference>
<dbReference type="PANTHER" id="PTHR43155:SF2">
    <property type="entry name" value="CYCLIC DI-GMP PHOSPHODIESTERASE PA4108"/>
    <property type="match status" value="1"/>
</dbReference>
<evidence type="ECO:0000259" key="1">
    <source>
        <dbReference type="PROSITE" id="PS51832"/>
    </source>
</evidence>
<evidence type="ECO:0000313" key="3">
    <source>
        <dbReference type="Proteomes" id="UP001317742"/>
    </source>
</evidence>
<accession>A0ABM8AYX2</accession>
<protein>
    <submittedName>
        <fullName evidence="2">HD family phosphohydrolase</fullName>
    </submittedName>
</protein>
<dbReference type="Gene3D" id="1.10.3210.10">
    <property type="entry name" value="Hypothetical protein af1432"/>
    <property type="match status" value="1"/>
</dbReference>
<organism evidence="2 3">
    <name type="scientific">Pseudodesulfovibrio nedwellii</name>
    <dbReference type="NCBI Taxonomy" id="2973072"/>
    <lineage>
        <taxon>Bacteria</taxon>
        <taxon>Pseudomonadati</taxon>
        <taxon>Thermodesulfobacteriota</taxon>
        <taxon>Desulfovibrionia</taxon>
        <taxon>Desulfovibrionales</taxon>
        <taxon>Desulfovibrionaceae</taxon>
    </lineage>
</organism>
<dbReference type="EMBL" id="AP026709">
    <property type="protein sequence ID" value="BDQ36672.1"/>
    <property type="molecule type" value="Genomic_DNA"/>
</dbReference>
<gene>
    <name evidence="2" type="ORF">SYK_10320</name>
</gene>
<dbReference type="PANTHER" id="PTHR43155">
    <property type="entry name" value="CYCLIC DI-GMP PHOSPHODIESTERASE PA4108-RELATED"/>
    <property type="match status" value="1"/>
</dbReference>
<feature type="domain" description="HD-GYP" evidence="1">
    <location>
        <begin position="147"/>
        <end position="340"/>
    </location>
</feature>
<evidence type="ECO:0000313" key="2">
    <source>
        <dbReference type="EMBL" id="BDQ36672.1"/>
    </source>
</evidence>
<sequence length="340" mass="38550">MAIKENMLGVKEIDCSDGISTEDYNQIDPNILDCFPRQQYPVNLFHWKEDIRVLSPVYVAGRGLDRHLRIKVRDLSEKGLLFFSRNQIEQYTECVACNLDTALEDPNLTWEEKAGLFVNELNRRQGALYAHHLGGHLEDLQRAVGSLCVYLIQDPQRIARLVKDVHADLSVERRRINASIIALAIYVELNKGEISLELLETVALGFLLYDIGMSRLSPLMLGKPQQLTTSERRTMREHPNAGVELLTKLNLARQEIVEPVIQHHERLNGTGYPNKLKGESIGQLGRIAAVADSYCAMITDCAYRTCIPPINAAAELVTNERKYDQVICRTLVRFLQTVQK</sequence>